<accession>A0AAN7LE17</accession>
<proteinExistence type="predicted"/>
<sequence>MTKGKRKGERIAPEEQFLLLSRREFLEACKTMHPCKFPVIQLPCVLGEKERLLLSVVPSSGSGRQSPNCPIYSEMPPLVFPLPPRTSMAEISVNALVICDRPFHDPGSLTCSLDVEQFGFCSLSLLFWWNFGSG</sequence>
<dbReference type="AlphaFoldDB" id="A0AAN7LE17"/>
<gene>
    <name evidence="1" type="ORF">SAY86_016666</name>
</gene>
<dbReference type="EMBL" id="JAXQNO010000016">
    <property type="protein sequence ID" value="KAK4782564.1"/>
    <property type="molecule type" value="Genomic_DNA"/>
</dbReference>
<protein>
    <submittedName>
        <fullName evidence="1">Uncharacterized protein</fullName>
    </submittedName>
</protein>
<reference evidence="1 2" key="1">
    <citation type="journal article" date="2023" name="Hortic Res">
        <title>Pangenome of water caltrop reveals structural variations and asymmetric subgenome divergence after allopolyploidization.</title>
        <authorList>
            <person name="Zhang X."/>
            <person name="Chen Y."/>
            <person name="Wang L."/>
            <person name="Yuan Y."/>
            <person name="Fang M."/>
            <person name="Shi L."/>
            <person name="Lu R."/>
            <person name="Comes H.P."/>
            <person name="Ma Y."/>
            <person name="Chen Y."/>
            <person name="Huang G."/>
            <person name="Zhou Y."/>
            <person name="Zheng Z."/>
            <person name="Qiu Y."/>
        </authorList>
    </citation>
    <scope>NUCLEOTIDE SEQUENCE [LARGE SCALE GENOMIC DNA]</scope>
    <source>
        <strain evidence="1">F231</strain>
    </source>
</reference>
<keyword evidence="2" id="KW-1185">Reference proteome</keyword>
<organism evidence="1 2">
    <name type="scientific">Trapa natans</name>
    <name type="common">Water chestnut</name>
    <dbReference type="NCBI Taxonomy" id="22666"/>
    <lineage>
        <taxon>Eukaryota</taxon>
        <taxon>Viridiplantae</taxon>
        <taxon>Streptophyta</taxon>
        <taxon>Embryophyta</taxon>
        <taxon>Tracheophyta</taxon>
        <taxon>Spermatophyta</taxon>
        <taxon>Magnoliopsida</taxon>
        <taxon>eudicotyledons</taxon>
        <taxon>Gunneridae</taxon>
        <taxon>Pentapetalae</taxon>
        <taxon>rosids</taxon>
        <taxon>malvids</taxon>
        <taxon>Myrtales</taxon>
        <taxon>Lythraceae</taxon>
        <taxon>Trapa</taxon>
    </lineage>
</organism>
<name>A0AAN7LE17_TRANT</name>
<evidence type="ECO:0000313" key="2">
    <source>
        <dbReference type="Proteomes" id="UP001346149"/>
    </source>
</evidence>
<comment type="caution">
    <text evidence="1">The sequence shown here is derived from an EMBL/GenBank/DDBJ whole genome shotgun (WGS) entry which is preliminary data.</text>
</comment>
<dbReference type="Proteomes" id="UP001346149">
    <property type="component" value="Unassembled WGS sequence"/>
</dbReference>
<evidence type="ECO:0000313" key="1">
    <source>
        <dbReference type="EMBL" id="KAK4782564.1"/>
    </source>
</evidence>